<dbReference type="AlphaFoldDB" id="A0A9X1Z951"/>
<dbReference type="InterPro" id="IPR032866">
    <property type="entry name" value="Prok_Ub"/>
</dbReference>
<evidence type="ECO:0000313" key="2">
    <source>
        <dbReference type="Proteomes" id="UP001139408"/>
    </source>
</evidence>
<dbReference type="Proteomes" id="UP001139408">
    <property type="component" value="Unassembled WGS sequence"/>
</dbReference>
<dbReference type="RefSeq" id="WP_248972645.1">
    <property type="nucleotide sequence ID" value="NZ_JAKILJ010000032.1"/>
</dbReference>
<dbReference type="Pfam" id="PF14454">
    <property type="entry name" value="Prok_Ub"/>
    <property type="match status" value="1"/>
</dbReference>
<proteinExistence type="predicted"/>
<name>A0A9X1Z951_9GAMM</name>
<reference evidence="1" key="1">
    <citation type="submission" date="2022-01" db="EMBL/GenBank/DDBJ databases">
        <title>Whole genome-based taxonomy of the Shewanellaceae.</title>
        <authorList>
            <person name="Martin-Rodriguez A.J."/>
        </authorList>
    </citation>
    <scope>NUCLEOTIDE SEQUENCE</scope>
    <source>
        <strain evidence="1">DSM 23803</strain>
    </source>
</reference>
<sequence length="70" mass="7988">MNTLTRKFKIGAAIINDPSPQADLDEVQRILTQQFPMLRHTRIYIEDGVLNDTATEITYDYPLIPVKVKG</sequence>
<protein>
    <submittedName>
        <fullName evidence="1">Uncharacterized protein</fullName>
    </submittedName>
</protein>
<accession>A0A9X1Z951</accession>
<gene>
    <name evidence="1" type="ORF">L2749_14120</name>
</gene>
<organism evidence="1 2">
    <name type="scientific">Shewanella algicola</name>
    <dbReference type="NCBI Taxonomy" id="640633"/>
    <lineage>
        <taxon>Bacteria</taxon>
        <taxon>Pseudomonadati</taxon>
        <taxon>Pseudomonadota</taxon>
        <taxon>Gammaproteobacteria</taxon>
        <taxon>Alteromonadales</taxon>
        <taxon>Shewanellaceae</taxon>
        <taxon>Shewanella</taxon>
    </lineage>
</organism>
<comment type="caution">
    <text evidence="1">The sequence shown here is derived from an EMBL/GenBank/DDBJ whole genome shotgun (WGS) entry which is preliminary data.</text>
</comment>
<keyword evidence="2" id="KW-1185">Reference proteome</keyword>
<evidence type="ECO:0000313" key="1">
    <source>
        <dbReference type="EMBL" id="MCL1106379.1"/>
    </source>
</evidence>
<dbReference type="EMBL" id="JAKILJ010000032">
    <property type="protein sequence ID" value="MCL1106379.1"/>
    <property type="molecule type" value="Genomic_DNA"/>
</dbReference>